<sequence>MPKISVIIPCYNQGQYIDEAVESVLSQPYQDVEIIIVNDGSTHEFTKRILKNYDKPKTRVIHTDNKGLASARNTGIKQATGEYILPLDADDKIRPHYLKKASELLDNNPNVGVVYPYAQFFGEKDGVWEFPEFDPKRLLLHNFIVACSVYRKEIWEACGGYDPEMRIGYEDWEFWIRVMKKGWQFHLIREVMFDYRARSGSMVTACGTPENRRFLIRYICNKHRELYVENLDYVISEKDVSLLQANTYIKHLEKTLNQMYHFRDLKFVSICYKIRDRLLSGNRIRRFFAKIFSK</sequence>
<dbReference type="Pfam" id="PF00535">
    <property type="entry name" value="Glycos_transf_2"/>
    <property type="match status" value="1"/>
</dbReference>
<dbReference type="EMBL" id="CP061800">
    <property type="protein sequence ID" value="QTA84459.1"/>
    <property type="molecule type" value="Genomic_DNA"/>
</dbReference>
<dbReference type="GO" id="GO:0016740">
    <property type="term" value="F:transferase activity"/>
    <property type="evidence" value="ECO:0007669"/>
    <property type="project" value="UniProtKB-KW"/>
</dbReference>
<dbReference type="GO" id="GO:0044010">
    <property type="term" value="P:single-species biofilm formation"/>
    <property type="evidence" value="ECO:0007669"/>
    <property type="project" value="TreeGrafter"/>
</dbReference>
<dbReference type="PANTHER" id="PTHR43685">
    <property type="entry name" value="GLYCOSYLTRANSFERASE"/>
    <property type="match status" value="1"/>
</dbReference>
<dbReference type="InterPro" id="IPR029044">
    <property type="entry name" value="Nucleotide-diphossugar_trans"/>
</dbReference>
<dbReference type="KEGG" id="dmm:dnm_004550"/>
<dbReference type="InterPro" id="IPR050834">
    <property type="entry name" value="Glycosyltransf_2"/>
</dbReference>
<gene>
    <name evidence="2" type="ORF">dnm_004550</name>
</gene>
<evidence type="ECO:0000313" key="2">
    <source>
        <dbReference type="EMBL" id="QTA84459.1"/>
    </source>
</evidence>
<dbReference type="InterPro" id="IPR001173">
    <property type="entry name" value="Glyco_trans_2-like"/>
</dbReference>
<evidence type="ECO:0000259" key="1">
    <source>
        <dbReference type="Pfam" id="PF00535"/>
    </source>
</evidence>
<evidence type="ECO:0000313" key="3">
    <source>
        <dbReference type="Proteomes" id="UP000663722"/>
    </source>
</evidence>
<dbReference type="Gene3D" id="3.90.550.10">
    <property type="entry name" value="Spore Coat Polysaccharide Biosynthesis Protein SpsA, Chain A"/>
    <property type="match status" value="1"/>
</dbReference>
<proteinExistence type="predicted"/>
<keyword evidence="3" id="KW-1185">Reference proteome</keyword>
<dbReference type="SUPFAM" id="SSF53448">
    <property type="entry name" value="Nucleotide-diphospho-sugar transferases"/>
    <property type="match status" value="1"/>
</dbReference>
<keyword evidence="2" id="KW-0808">Transferase</keyword>
<feature type="domain" description="Glycosyltransferase 2-like" evidence="1">
    <location>
        <begin position="5"/>
        <end position="133"/>
    </location>
</feature>
<dbReference type="PANTHER" id="PTHR43685:SF2">
    <property type="entry name" value="GLYCOSYLTRANSFERASE 2-LIKE DOMAIN-CONTAINING PROTEIN"/>
    <property type="match status" value="1"/>
</dbReference>
<dbReference type="AlphaFoldDB" id="A0A975BFX4"/>
<dbReference type="CDD" id="cd00761">
    <property type="entry name" value="Glyco_tranf_GTA_type"/>
    <property type="match status" value="1"/>
</dbReference>
<organism evidence="2 3">
    <name type="scientific">Desulfonema magnum</name>
    <dbReference type="NCBI Taxonomy" id="45655"/>
    <lineage>
        <taxon>Bacteria</taxon>
        <taxon>Pseudomonadati</taxon>
        <taxon>Thermodesulfobacteriota</taxon>
        <taxon>Desulfobacteria</taxon>
        <taxon>Desulfobacterales</taxon>
        <taxon>Desulfococcaceae</taxon>
        <taxon>Desulfonema</taxon>
    </lineage>
</organism>
<name>A0A975BFX4_9BACT</name>
<reference evidence="2" key="1">
    <citation type="journal article" date="2021" name="Microb. Physiol.">
        <title>Proteogenomic Insights into the Physiology of Marine, Sulfate-Reducing, Filamentous Desulfonema limicola and Desulfonema magnum.</title>
        <authorList>
            <person name="Schnaars V."/>
            <person name="Wohlbrand L."/>
            <person name="Scheve S."/>
            <person name="Hinrichs C."/>
            <person name="Reinhardt R."/>
            <person name="Rabus R."/>
        </authorList>
    </citation>
    <scope>NUCLEOTIDE SEQUENCE</scope>
    <source>
        <strain evidence="2">4be13</strain>
    </source>
</reference>
<accession>A0A975BFX4</accession>
<dbReference type="RefSeq" id="WP_207680939.1">
    <property type="nucleotide sequence ID" value="NZ_CP061800.1"/>
</dbReference>
<dbReference type="Proteomes" id="UP000663722">
    <property type="component" value="Chromosome"/>
</dbReference>
<protein>
    <submittedName>
        <fullName evidence="2">Glycosyl transferase, family II</fullName>
    </submittedName>
</protein>